<reference evidence="2" key="1">
    <citation type="submission" date="2022-01" db="EMBL/GenBank/DDBJ databases">
        <authorList>
            <person name="King R."/>
        </authorList>
    </citation>
    <scope>NUCLEOTIDE SEQUENCE</scope>
</reference>
<evidence type="ECO:0000313" key="2">
    <source>
        <dbReference type="EMBL" id="CAG9839125.1"/>
    </source>
</evidence>
<dbReference type="PANTHER" id="PTHR47027">
    <property type="entry name" value="REVERSE TRANSCRIPTASE DOMAIN-CONTAINING PROTEIN"/>
    <property type="match status" value="1"/>
</dbReference>
<evidence type="ECO:0000256" key="1">
    <source>
        <dbReference type="SAM" id="MobiDB-lite"/>
    </source>
</evidence>
<dbReference type="PANTHER" id="PTHR47027:SF25">
    <property type="entry name" value="REVERSE TRANSCRIPTASE DOMAIN-CONTAINING PROTEIN"/>
    <property type="match status" value="1"/>
</dbReference>
<dbReference type="Proteomes" id="UP001153709">
    <property type="component" value="Chromosome 8"/>
</dbReference>
<sequence length="130" mass="15859">MRTDSKIRIYKTCIRPIMTYGIEVREDTNKTKQMLRVAEMKTLRTIMGKRRRDRVRNTNIREQCKIQDILRWGRQRKRMWYNHVRQMDENRLPKIALENNPPGSRPPEDHLKDGRWQSTAQEINQRQLQN</sequence>
<dbReference type="OrthoDB" id="6770762at2759"/>
<gene>
    <name evidence="2" type="ORF">DIABBA_LOCUS11925</name>
</gene>
<name>A0A9N9TAS7_DIABA</name>
<proteinExistence type="predicted"/>
<dbReference type="AlphaFoldDB" id="A0A9N9TAS7"/>
<feature type="region of interest" description="Disordered" evidence="1">
    <location>
        <begin position="91"/>
        <end position="113"/>
    </location>
</feature>
<evidence type="ECO:0000313" key="3">
    <source>
        <dbReference type="Proteomes" id="UP001153709"/>
    </source>
</evidence>
<keyword evidence="3" id="KW-1185">Reference proteome</keyword>
<dbReference type="EMBL" id="OU898283">
    <property type="protein sequence ID" value="CAG9839125.1"/>
    <property type="molecule type" value="Genomic_DNA"/>
</dbReference>
<accession>A0A9N9TAS7</accession>
<protein>
    <submittedName>
        <fullName evidence="2">Uncharacterized protein</fullName>
    </submittedName>
</protein>
<organism evidence="2 3">
    <name type="scientific">Diabrotica balteata</name>
    <name type="common">Banded cucumber beetle</name>
    <dbReference type="NCBI Taxonomy" id="107213"/>
    <lineage>
        <taxon>Eukaryota</taxon>
        <taxon>Metazoa</taxon>
        <taxon>Ecdysozoa</taxon>
        <taxon>Arthropoda</taxon>
        <taxon>Hexapoda</taxon>
        <taxon>Insecta</taxon>
        <taxon>Pterygota</taxon>
        <taxon>Neoptera</taxon>
        <taxon>Endopterygota</taxon>
        <taxon>Coleoptera</taxon>
        <taxon>Polyphaga</taxon>
        <taxon>Cucujiformia</taxon>
        <taxon>Chrysomeloidea</taxon>
        <taxon>Chrysomelidae</taxon>
        <taxon>Galerucinae</taxon>
        <taxon>Diabroticina</taxon>
        <taxon>Diabroticites</taxon>
        <taxon>Diabrotica</taxon>
    </lineage>
</organism>